<keyword evidence="4" id="KW-0804">Transcription</keyword>
<keyword evidence="1" id="KW-0678">Repressor</keyword>
<dbReference type="PANTHER" id="PTHR30146">
    <property type="entry name" value="LACI-RELATED TRANSCRIPTIONAL REPRESSOR"/>
    <property type="match status" value="1"/>
</dbReference>
<evidence type="ECO:0000313" key="7">
    <source>
        <dbReference type="EMBL" id="NYI68799.1"/>
    </source>
</evidence>
<dbReference type="EMBL" id="JACBZP010000001">
    <property type="protein sequence ID" value="NYI68799.1"/>
    <property type="molecule type" value="Genomic_DNA"/>
</dbReference>
<dbReference type="GO" id="GO:0003700">
    <property type="term" value="F:DNA-binding transcription factor activity"/>
    <property type="evidence" value="ECO:0007669"/>
    <property type="project" value="TreeGrafter"/>
</dbReference>
<dbReference type="Pfam" id="PF00356">
    <property type="entry name" value="LacI"/>
    <property type="match status" value="1"/>
</dbReference>
<evidence type="ECO:0000256" key="3">
    <source>
        <dbReference type="ARBA" id="ARBA00023125"/>
    </source>
</evidence>
<dbReference type="Gene3D" id="3.40.50.2300">
    <property type="match status" value="2"/>
</dbReference>
<dbReference type="SUPFAM" id="SSF53822">
    <property type="entry name" value="Periplasmic binding protein-like I"/>
    <property type="match status" value="1"/>
</dbReference>
<dbReference type="InterPro" id="IPR010982">
    <property type="entry name" value="Lambda_DNA-bd_dom_sf"/>
</dbReference>
<dbReference type="InterPro" id="IPR028082">
    <property type="entry name" value="Peripla_BP_I"/>
</dbReference>
<evidence type="ECO:0000259" key="5">
    <source>
        <dbReference type="PROSITE" id="PS50932"/>
    </source>
</evidence>
<accession>A0A7Z0D4N9</accession>
<dbReference type="AlphaFoldDB" id="A0A7Z0D4N9"/>
<dbReference type="InterPro" id="IPR000843">
    <property type="entry name" value="HTH_LacI"/>
</dbReference>
<keyword evidence="2" id="KW-0805">Transcription regulation</keyword>
<gene>
    <name evidence="7" type="ORF">BJY26_003105</name>
</gene>
<protein>
    <submittedName>
        <fullName evidence="7">LacI family transcriptional regulator/LacI family repressor for deo operon, udp, cdd, tsx, nupC, and nupG</fullName>
    </submittedName>
</protein>
<evidence type="ECO:0000256" key="1">
    <source>
        <dbReference type="ARBA" id="ARBA00022491"/>
    </source>
</evidence>
<dbReference type="CDD" id="cd01392">
    <property type="entry name" value="HTH_LacI"/>
    <property type="match status" value="1"/>
</dbReference>
<keyword evidence="8" id="KW-1185">Reference proteome</keyword>
<dbReference type="Pfam" id="PF13377">
    <property type="entry name" value="Peripla_BP_3"/>
    <property type="match status" value="1"/>
</dbReference>
<dbReference type="PANTHER" id="PTHR30146:SF148">
    <property type="entry name" value="HTH-TYPE TRANSCRIPTIONAL REPRESSOR PURR-RELATED"/>
    <property type="match status" value="1"/>
</dbReference>
<dbReference type="GO" id="GO:0000976">
    <property type="term" value="F:transcription cis-regulatory region binding"/>
    <property type="evidence" value="ECO:0007669"/>
    <property type="project" value="TreeGrafter"/>
</dbReference>
<dbReference type="InterPro" id="IPR001387">
    <property type="entry name" value="Cro/C1-type_HTH"/>
</dbReference>
<evidence type="ECO:0000256" key="2">
    <source>
        <dbReference type="ARBA" id="ARBA00023015"/>
    </source>
</evidence>
<evidence type="ECO:0000259" key="6">
    <source>
        <dbReference type="PROSITE" id="PS50943"/>
    </source>
</evidence>
<dbReference type="RefSeq" id="WP_237248770.1">
    <property type="nucleotide sequence ID" value="NZ_JAJTWV010000004.1"/>
</dbReference>
<dbReference type="Gene3D" id="1.10.260.40">
    <property type="entry name" value="lambda repressor-like DNA-binding domains"/>
    <property type="match status" value="1"/>
</dbReference>
<dbReference type="Proteomes" id="UP000539111">
    <property type="component" value="Unassembled WGS sequence"/>
</dbReference>
<dbReference type="SMART" id="SM00354">
    <property type="entry name" value="HTH_LACI"/>
    <property type="match status" value="1"/>
</dbReference>
<feature type="domain" description="HTH cro/C1-type" evidence="6">
    <location>
        <begin position="1"/>
        <end position="45"/>
    </location>
</feature>
<evidence type="ECO:0000256" key="4">
    <source>
        <dbReference type="ARBA" id="ARBA00023163"/>
    </source>
</evidence>
<dbReference type="PROSITE" id="PS50943">
    <property type="entry name" value="HTH_CROC1"/>
    <property type="match status" value="1"/>
</dbReference>
<name>A0A7Z0D4N9_9MICO</name>
<sequence length="331" mass="34991">MTLADVAAAAGVSTSTVSRYVRGQLSVQAVTASRIDAALNHTGYKAPLIASDTTTVGLIVPELRNPYYSDLADELSTQAAASGLTLIMSVSGSTPVRESLAARHMGAISGLAGIVYLGMNRHNDELAQLVRRRVPIVVVDEDVDTAADTISTVTVDNFGGAYQATNYLIAQGHSRIAHIGGPRGVPTAEARLGGFRAALADHGIDALDDYIIRGAYSDQFGANVFRHLAGTGSMPTAVFAASDVVAFGMIGAAERHGIRIPDDMSIIGCDGVPMGQWLTPQLTTVAQPISEIARTAIRAFSDLREREISRREVLPMQLRVGASVRQLAQEH</sequence>
<dbReference type="CDD" id="cd06267">
    <property type="entry name" value="PBP1_LacI_sugar_binding-like"/>
    <property type="match status" value="1"/>
</dbReference>
<proteinExistence type="predicted"/>
<keyword evidence="3" id="KW-0238">DNA-binding</keyword>
<dbReference type="InterPro" id="IPR046335">
    <property type="entry name" value="LacI/GalR-like_sensor"/>
</dbReference>
<comment type="caution">
    <text evidence="7">The sequence shown here is derived from an EMBL/GenBank/DDBJ whole genome shotgun (WGS) entry which is preliminary data.</text>
</comment>
<organism evidence="7 8">
    <name type="scientific">Spelaeicoccus albus</name>
    <dbReference type="NCBI Taxonomy" id="1280376"/>
    <lineage>
        <taxon>Bacteria</taxon>
        <taxon>Bacillati</taxon>
        <taxon>Actinomycetota</taxon>
        <taxon>Actinomycetes</taxon>
        <taxon>Micrococcales</taxon>
        <taxon>Brevibacteriaceae</taxon>
        <taxon>Spelaeicoccus</taxon>
    </lineage>
</organism>
<evidence type="ECO:0000313" key="8">
    <source>
        <dbReference type="Proteomes" id="UP000539111"/>
    </source>
</evidence>
<dbReference type="PROSITE" id="PS50932">
    <property type="entry name" value="HTH_LACI_2"/>
    <property type="match status" value="1"/>
</dbReference>
<dbReference type="SUPFAM" id="SSF47413">
    <property type="entry name" value="lambda repressor-like DNA-binding domains"/>
    <property type="match status" value="1"/>
</dbReference>
<feature type="domain" description="HTH lacI-type" evidence="5">
    <location>
        <begin position="1"/>
        <end position="55"/>
    </location>
</feature>
<dbReference type="PROSITE" id="PS00356">
    <property type="entry name" value="HTH_LACI_1"/>
    <property type="match status" value="1"/>
</dbReference>
<reference evidence="7 8" key="1">
    <citation type="submission" date="2020-07" db="EMBL/GenBank/DDBJ databases">
        <title>Sequencing the genomes of 1000 actinobacteria strains.</title>
        <authorList>
            <person name="Klenk H.-P."/>
        </authorList>
    </citation>
    <scope>NUCLEOTIDE SEQUENCE [LARGE SCALE GENOMIC DNA]</scope>
    <source>
        <strain evidence="7 8">DSM 26341</strain>
    </source>
</reference>